<evidence type="ECO:0000256" key="1">
    <source>
        <dbReference type="ARBA" id="ARBA00022737"/>
    </source>
</evidence>
<comment type="caution">
    <text evidence="5">The sequence shown here is derived from an EMBL/GenBank/DDBJ whole genome shotgun (WGS) entry which is preliminary data.</text>
</comment>
<dbReference type="AlphaFoldDB" id="A0A9D1H788"/>
<dbReference type="PROSITE" id="PS00211">
    <property type="entry name" value="ABC_TRANSPORTER_1"/>
    <property type="match status" value="1"/>
</dbReference>
<evidence type="ECO:0000256" key="3">
    <source>
        <dbReference type="ARBA" id="ARBA00022840"/>
    </source>
</evidence>
<protein>
    <submittedName>
        <fullName evidence="5">ABC-F family ATP-binding cassette domain-containing protein</fullName>
    </submittedName>
</protein>
<accession>A0A9D1H788</accession>
<proteinExistence type="predicted"/>
<gene>
    <name evidence="5" type="ORF">IAC43_01840</name>
</gene>
<keyword evidence="2" id="KW-0547">Nucleotide-binding</keyword>
<dbReference type="GO" id="GO:0005524">
    <property type="term" value="F:ATP binding"/>
    <property type="evidence" value="ECO:0007669"/>
    <property type="project" value="UniProtKB-KW"/>
</dbReference>
<dbReference type="Proteomes" id="UP000824160">
    <property type="component" value="Unassembled WGS sequence"/>
</dbReference>
<keyword evidence="3 5" id="KW-0067">ATP-binding</keyword>
<dbReference type="CDD" id="cd03221">
    <property type="entry name" value="ABCF_EF-3"/>
    <property type="match status" value="1"/>
</dbReference>
<dbReference type="SMART" id="SM00382">
    <property type="entry name" value="AAA"/>
    <property type="match status" value="2"/>
</dbReference>
<dbReference type="PANTHER" id="PTHR19211">
    <property type="entry name" value="ATP-BINDING TRANSPORT PROTEIN-RELATED"/>
    <property type="match status" value="1"/>
</dbReference>
<feature type="domain" description="ABC transporter" evidence="4">
    <location>
        <begin position="319"/>
        <end position="517"/>
    </location>
</feature>
<dbReference type="InterPro" id="IPR050611">
    <property type="entry name" value="ABCF"/>
</dbReference>
<dbReference type="PANTHER" id="PTHR19211:SF14">
    <property type="entry name" value="ATP-BINDING CASSETTE SUB-FAMILY F MEMBER 1"/>
    <property type="match status" value="1"/>
</dbReference>
<keyword evidence="1" id="KW-0677">Repeat</keyword>
<evidence type="ECO:0000313" key="5">
    <source>
        <dbReference type="EMBL" id="HIT93904.1"/>
    </source>
</evidence>
<dbReference type="Gene3D" id="3.40.50.300">
    <property type="entry name" value="P-loop containing nucleotide triphosphate hydrolases"/>
    <property type="match status" value="2"/>
</dbReference>
<dbReference type="InterPro" id="IPR003593">
    <property type="entry name" value="AAA+_ATPase"/>
</dbReference>
<reference evidence="5" key="1">
    <citation type="submission" date="2020-10" db="EMBL/GenBank/DDBJ databases">
        <authorList>
            <person name="Gilroy R."/>
        </authorList>
    </citation>
    <scope>NUCLEOTIDE SEQUENCE</scope>
    <source>
        <strain evidence="5">ChiBcec7-5410</strain>
    </source>
</reference>
<dbReference type="InterPro" id="IPR017871">
    <property type="entry name" value="ABC_transporter-like_CS"/>
</dbReference>
<organism evidence="5 6">
    <name type="scientific">Candidatus Faecivivens stercoripullorum</name>
    <dbReference type="NCBI Taxonomy" id="2840805"/>
    <lineage>
        <taxon>Bacteria</taxon>
        <taxon>Bacillati</taxon>
        <taxon>Bacillota</taxon>
        <taxon>Clostridia</taxon>
        <taxon>Eubacteriales</taxon>
        <taxon>Oscillospiraceae</taxon>
        <taxon>Oscillospiraceae incertae sedis</taxon>
        <taxon>Candidatus Faecivivens</taxon>
    </lineage>
</organism>
<dbReference type="SUPFAM" id="SSF52540">
    <property type="entry name" value="P-loop containing nucleoside triphosphate hydrolases"/>
    <property type="match status" value="2"/>
</dbReference>
<dbReference type="InterPro" id="IPR003439">
    <property type="entry name" value="ABC_transporter-like_ATP-bd"/>
</dbReference>
<name>A0A9D1H788_9FIRM</name>
<feature type="domain" description="ABC transporter" evidence="4">
    <location>
        <begin position="4"/>
        <end position="241"/>
    </location>
</feature>
<evidence type="ECO:0000256" key="2">
    <source>
        <dbReference type="ARBA" id="ARBA00022741"/>
    </source>
</evidence>
<dbReference type="PROSITE" id="PS50893">
    <property type="entry name" value="ABC_TRANSPORTER_2"/>
    <property type="match status" value="2"/>
</dbReference>
<evidence type="ECO:0000259" key="4">
    <source>
        <dbReference type="PROSITE" id="PS50893"/>
    </source>
</evidence>
<dbReference type="EMBL" id="DVLW01000048">
    <property type="protein sequence ID" value="HIT93904.1"/>
    <property type="molecule type" value="Genomic_DNA"/>
</dbReference>
<reference evidence="5" key="2">
    <citation type="journal article" date="2021" name="PeerJ">
        <title>Extensive microbial diversity within the chicken gut microbiome revealed by metagenomics and culture.</title>
        <authorList>
            <person name="Gilroy R."/>
            <person name="Ravi A."/>
            <person name="Getino M."/>
            <person name="Pursley I."/>
            <person name="Horton D.L."/>
            <person name="Alikhan N.F."/>
            <person name="Baker D."/>
            <person name="Gharbi K."/>
            <person name="Hall N."/>
            <person name="Watson M."/>
            <person name="Adriaenssens E.M."/>
            <person name="Foster-Nyarko E."/>
            <person name="Jarju S."/>
            <person name="Secka A."/>
            <person name="Antonio M."/>
            <person name="Oren A."/>
            <person name="Chaudhuri R.R."/>
            <person name="La Ragione R."/>
            <person name="Hildebrand F."/>
            <person name="Pallen M.J."/>
        </authorList>
    </citation>
    <scope>NUCLEOTIDE SEQUENCE</scope>
    <source>
        <strain evidence="5">ChiBcec7-5410</strain>
    </source>
</reference>
<dbReference type="GO" id="GO:0016887">
    <property type="term" value="F:ATP hydrolysis activity"/>
    <property type="evidence" value="ECO:0007669"/>
    <property type="project" value="InterPro"/>
</dbReference>
<dbReference type="Pfam" id="PF00005">
    <property type="entry name" value="ABC_tran"/>
    <property type="match status" value="2"/>
</dbReference>
<evidence type="ECO:0000313" key="6">
    <source>
        <dbReference type="Proteomes" id="UP000824160"/>
    </source>
</evidence>
<sequence length="518" mass="58609">MKTLQIQNLSVTHKKDLRPIISGLSFTLGQGDRCAIIGEEGNGKSTLLKLIADPDAAEAYVEMEGNIITGGATIGYLKQELSEEEKQMEICGYFCSSEAFLDRTPRELADIARELSLPTDFFYEDRLMGSLSGGEKVKMQLARLLCESPDILLMDEPSGDLDIEALRWLEGFISGCSCPVLYVSHDEVLLERTANMIIHLELLRRRTLPRCTVQRIGYREYVDRRLSAIDHQRQMARDEKARFDAQQERLRQLKEKVNHSLNSITRQDPHGGKMLKRKMHAVTSMEKRFQRESEQLTQMPDVEEAIMLDFAKSRLPDAKRVLDLTLDALYTPEYDLLSRDIRLTVTGGEKLFIVGRNGAGKSTLLKQIASELLPRKDIRAVYMPQNYPDLLPLDKTPVEFLTKEGSRDEISEIRTFLGSVKYTPEEMEHRISDLSGGQKAKLLFIYMIRSGADVLLLDEPTRNFSPMSGPVIRSILQRFDGAVICVSHDRKLIGEVADRICTLTPQGLRAVDPDELMG</sequence>
<dbReference type="InterPro" id="IPR027417">
    <property type="entry name" value="P-loop_NTPase"/>
</dbReference>